<dbReference type="AlphaFoldDB" id="A0A0B7MS57"/>
<dbReference type="InterPro" id="IPR036396">
    <property type="entry name" value="Cyt_P450_sf"/>
</dbReference>
<evidence type="ECO:0008006" key="9">
    <source>
        <dbReference type="Google" id="ProtNLM"/>
    </source>
</evidence>
<keyword evidence="6" id="KW-0503">Monooxygenase</keyword>
<dbReference type="PANTHER" id="PTHR24305:SF166">
    <property type="entry name" value="CYTOCHROME P450 12A4, MITOCHONDRIAL-RELATED"/>
    <property type="match status" value="1"/>
</dbReference>
<protein>
    <recommendedName>
        <fullName evidence="9">Cytochrome P450</fullName>
    </recommendedName>
</protein>
<keyword evidence="5 6" id="KW-0349">Heme</keyword>
<dbReference type="GO" id="GO:0005506">
    <property type="term" value="F:iron ion binding"/>
    <property type="evidence" value="ECO:0007669"/>
    <property type="project" value="InterPro"/>
</dbReference>
<keyword evidence="4 5" id="KW-0408">Iron</keyword>
<dbReference type="PROSITE" id="PS00086">
    <property type="entry name" value="CYTOCHROME_P450"/>
    <property type="match status" value="1"/>
</dbReference>
<keyword evidence="6" id="KW-0560">Oxidoreductase</keyword>
<evidence type="ECO:0000256" key="1">
    <source>
        <dbReference type="ARBA" id="ARBA00001971"/>
    </source>
</evidence>
<dbReference type="GO" id="GO:0004497">
    <property type="term" value="F:monooxygenase activity"/>
    <property type="evidence" value="ECO:0007669"/>
    <property type="project" value="UniProtKB-KW"/>
</dbReference>
<evidence type="ECO:0000256" key="6">
    <source>
        <dbReference type="RuleBase" id="RU000461"/>
    </source>
</evidence>
<evidence type="ECO:0000313" key="8">
    <source>
        <dbReference type="Proteomes" id="UP000054107"/>
    </source>
</evidence>
<dbReference type="GO" id="GO:0020037">
    <property type="term" value="F:heme binding"/>
    <property type="evidence" value="ECO:0007669"/>
    <property type="project" value="InterPro"/>
</dbReference>
<sequence length="494" mass="56326">MIEVYQHQVIPRLTKKNKAVAISTAVALSLIYVIRDRYFKPPKNIRHLPYQGYLDVFRSSITNEPYPDRAKRVLLPIIDSQSNNGIYVRLGRLGWEIHITNPEAVKKVFLKQDLFPKADALKGKENTLAAKFTNGPNLLFLNGSHWKTQRTIANPAFHRAQPIQLFGRMTQELFIKMESLGKTIDIPNLMQRWTLDIIGKAGFGFDFNAVKDDNSAWVKTYDIISDGMQDPLYFFFPILDQALLWLSPKRQAVHEEMRRFANMLSEVIKKKRQDIESGVQNDNLPENEKDVLTLLIESEQRGEGALTDEELRSNLHVLFVAGHDTTSNALSFALYYLAKHPEFQQRAREEALSILGDTPNDILPSSEQLKQMNYINQVIKETLRINGPAAQILPRRTQEDTVLAGAFIPKGSIVTVDLYNIHRSQKVWKDANQFNPERFAPKGESSQLAGEGMTWVPFGNGARQCVGMNFSLNEQRVLLSMMCKFSTPYAWRSA</sequence>
<evidence type="ECO:0000256" key="2">
    <source>
        <dbReference type="ARBA" id="ARBA00010617"/>
    </source>
</evidence>
<keyword evidence="3 5" id="KW-0479">Metal-binding</keyword>
<name>A0A0B7MS57_9FUNG</name>
<dbReference type="InterPro" id="IPR050121">
    <property type="entry name" value="Cytochrome_P450_monoxygenase"/>
</dbReference>
<dbReference type="InterPro" id="IPR017972">
    <property type="entry name" value="Cyt_P450_CS"/>
</dbReference>
<dbReference type="PRINTS" id="PR00385">
    <property type="entry name" value="P450"/>
</dbReference>
<dbReference type="EMBL" id="LN720399">
    <property type="protein sequence ID" value="CEP08816.1"/>
    <property type="molecule type" value="Genomic_DNA"/>
</dbReference>
<keyword evidence="8" id="KW-1185">Reference proteome</keyword>
<evidence type="ECO:0000256" key="3">
    <source>
        <dbReference type="ARBA" id="ARBA00022723"/>
    </source>
</evidence>
<evidence type="ECO:0000256" key="4">
    <source>
        <dbReference type="ARBA" id="ARBA00023004"/>
    </source>
</evidence>
<comment type="similarity">
    <text evidence="2 6">Belongs to the cytochrome P450 family.</text>
</comment>
<organism evidence="7 8">
    <name type="scientific">Parasitella parasitica</name>
    <dbReference type="NCBI Taxonomy" id="35722"/>
    <lineage>
        <taxon>Eukaryota</taxon>
        <taxon>Fungi</taxon>
        <taxon>Fungi incertae sedis</taxon>
        <taxon>Mucoromycota</taxon>
        <taxon>Mucoromycotina</taxon>
        <taxon>Mucoromycetes</taxon>
        <taxon>Mucorales</taxon>
        <taxon>Mucorineae</taxon>
        <taxon>Mucoraceae</taxon>
        <taxon>Parasitella</taxon>
    </lineage>
</organism>
<dbReference type="Pfam" id="PF00067">
    <property type="entry name" value="p450"/>
    <property type="match status" value="1"/>
</dbReference>
<dbReference type="Gene3D" id="1.10.630.10">
    <property type="entry name" value="Cytochrome P450"/>
    <property type="match status" value="1"/>
</dbReference>
<feature type="binding site" description="axial binding residue" evidence="5">
    <location>
        <position position="465"/>
    </location>
    <ligand>
        <name>heme</name>
        <dbReference type="ChEBI" id="CHEBI:30413"/>
    </ligand>
    <ligandPart>
        <name>Fe</name>
        <dbReference type="ChEBI" id="CHEBI:18248"/>
    </ligandPart>
</feature>
<dbReference type="InterPro" id="IPR001128">
    <property type="entry name" value="Cyt_P450"/>
</dbReference>
<dbReference type="OrthoDB" id="1470350at2759"/>
<dbReference type="GO" id="GO:0016705">
    <property type="term" value="F:oxidoreductase activity, acting on paired donors, with incorporation or reduction of molecular oxygen"/>
    <property type="evidence" value="ECO:0007669"/>
    <property type="project" value="InterPro"/>
</dbReference>
<dbReference type="PANTHER" id="PTHR24305">
    <property type="entry name" value="CYTOCHROME P450"/>
    <property type="match status" value="1"/>
</dbReference>
<accession>A0A0B7MS57</accession>
<dbReference type="InterPro" id="IPR002401">
    <property type="entry name" value="Cyt_P450_E_grp-I"/>
</dbReference>
<reference evidence="7 8" key="1">
    <citation type="submission" date="2014-09" db="EMBL/GenBank/DDBJ databases">
        <authorList>
            <person name="Ellenberger Sabrina"/>
        </authorList>
    </citation>
    <scope>NUCLEOTIDE SEQUENCE [LARGE SCALE GENOMIC DNA]</scope>
    <source>
        <strain evidence="7 8">CBS 412.66</strain>
    </source>
</reference>
<gene>
    <name evidence="7" type="primary">PARPA_02205.1 scaffold 3493</name>
</gene>
<comment type="cofactor">
    <cofactor evidence="1 5">
        <name>heme</name>
        <dbReference type="ChEBI" id="CHEBI:30413"/>
    </cofactor>
</comment>
<dbReference type="PRINTS" id="PR00463">
    <property type="entry name" value="EP450I"/>
</dbReference>
<evidence type="ECO:0000313" key="7">
    <source>
        <dbReference type="EMBL" id="CEP08816.1"/>
    </source>
</evidence>
<dbReference type="Proteomes" id="UP000054107">
    <property type="component" value="Unassembled WGS sequence"/>
</dbReference>
<proteinExistence type="inferred from homology"/>
<evidence type="ECO:0000256" key="5">
    <source>
        <dbReference type="PIRSR" id="PIRSR602401-1"/>
    </source>
</evidence>
<dbReference type="STRING" id="35722.A0A0B7MS57"/>
<dbReference type="SUPFAM" id="SSF48264">
    <property type="entry name" value="Cytochrome P450"/>
    <property type="match status" value="1"/>
</dbReference>